<accession>A0A1L3I0P6</accession>
<keyword evidence="3" id="KW-1185">Reference proteome</keyword>
<evidence type="ECO:0000313" key="2">
    <source>
        <dbReference type="EMBL" id="APG45674.1"/>
    </source>
</evidence>
<sequence>MRTVALAEAIGRLSSRLSDWGYVVKEVDDVSTVPGLVDLLGKSYLTPLSSPGHNDFTENNVIWLVAMKGDTPVFAGCARLEDIGRESVSRYWSRTLKRAYGANSDAPVIEKVRPEVEKKLFGRLVYFGDLYVNSSERGSRVALRSFVALGHLAVSLKWDPDWIYCFVREEDLARGAGVIYGFSTLLPEPFNWLSPPPPRSNSEWLALLPRDEIWSFAGASLRAALRSAGPRRDRSDNQQRVIKDAPAECVGSHGE</sequence>
<feature type="compositionally biased region" description="Basic and acidic residues" evidence="1">
    <location>
        <begin position="230"/>
        <end position="246"/>
    </location>
</feature>
<dbReference type="Proteomes" id="UP000183859">
    <property type="component" value="Chromosome"/>
</dbReference>
<evidence type="ECO:0000256" key="1">
    <source>
        <dbReference type="SAM" id="MobiDB-lite"/>
    </source>
</evidence>
<feature type="region of interest" description="Disordered" evidence="1">
    <location>
        <begin position="228"/>
        <end position="255"/>
    </location>
</feature>
<name>A0A1L3I0P6_9RHOB</name>
<gene>
    <name evidence="2" type="ORF">PhaeoP97_00222</name>
</gene>
<dbReference type="KEGG" id="php:PhaeoP97_00222"/>
<proteinExistence type="predicted"/>
<dbReference type="EMBL" id="CP016364">
    <property type="protein sequence ID" value="APG45674.1"/>
    <property type="molecule type" value="Genomic_DNA"/>
</dbReference>
<reference evidence="3" key="1">
    <citation type="submission" date="2016-07" db="EMBL/GenBank/DDBJ databases">
        <title>Phaeobacter portensis sp. nov., a tropodithietic acid producing bacterium isolated from a German harbor.</title>
        <authorList>
            <person name="Freese H.M."/>
            <person name="Bunk B."/>
            <person name="Breider S."/>
            <person name="Brinkhoff T."/>
        </authorList>
    </citation>
    <scope>NUCLEOTIDE SEQUENCE [LARGE SCALE GENOMIC DNA]</scope>
    <source>
        <strain evidence="3">P97</strain>
    </source>
</reference>
<dbReference type="STRING" id="1844006.PhaeoP97_00222"/>
<protein>
    <submittedName>
        <fullName evidence="2">Uncharacterized protein</fullName>
    </submittedName>
</protein>
<dbReference type="AlphaFoldDB" id="A0A1L3I0P6"/>
<organism evidence="2 3">
    <name type="scientific">Phaeobacter porticola</name>
    <dbReference type="NCBI Taxonomy" id="1844006"/>
    <lineage>
        <taxon>Bacteria</taxon>
        <taxon>Pseudomonadati</taxon>
        <taxon>Pseudomonadota</taxon>
        <taxon>Alphaproteobacteria</taxon>
        <taxon>Rhodobacterales</taxon>
        <taxon>Roseobacteraceae</taxon>
        <taxon>Phaeobacter</taxon>
    </lineage>
</organism>
<evidence type="ECO:0000313" key="3">
    <source>
        <dbReference type="Proteomes" id="UP000183859"/>
    </source>
</evidence>